<keyword evidence="1" id="KW-0479">Metal-binding</keyword>
<evidence type="ECO:0000313" key="9">
    <source>
        <dbReference type="Proteomes" id="UP000006548"/>
    </source>
</evidence>
<dbReference type="EMBL" id="AB009050">
    <property type="protein sequence ID" value="BAB09247.1"/>
    <property type="molecule type" value="Genomic_DNA"/>
</dbReference>
<evidence type="ECO:0000256" key="2">
    <source>
        <dbReference type="ARBA" id="ARBA00022737"/>
    </source>
</evidence>
<proteinExistence type="predicted"/>
<evidence type="ECO:0000256" key="4">
    <source>
        <dbReference type="ARBA" id="ARBA00022833"/>
    </source>
</evidence>
<evidence type="ECO:0000313" key="7">
    <source>
        <dbReference type="EMBL" id="AED96681.1"/>
    </source>
</evidence>
<dbReference type="PaxDb" id="3702-AT5G55800.1"/>
<dbReference type="SUPFAM" id="SSF57889">
    <property type="entry name" value="Cysteine-rich domain"/>
    <property type="match status" value="3"/>
</dbReference>
<dbReference type="KEGG" id="ath:AT5G55800"/>
<dbReference type="Pfam" id="PF03107">
    <property type="entry name" value="C1_2"/>
    <property type="match status" value="5"/>
</dbReference>
<reference evidence="8" key="1">
    <citation type="journal article" date="1998" name="DNA Res.">
        <title>Structural analysis of Arabidopsis thaliana chromosome 5. IV. Sequence features of the regions of 1,456,315 bp covered by nineteen physically assigned P1 and TAC clones.</title>
        <authorList>
            <person name="Sato S."/>
            <person name="Kaneko T."/>
            <person name="Kotani H."/>
            <person name="Nakamura Y."/>
            <person name="Asamizu E."/>
            <person name="Miyajima N."/>
            <person name="Tabata S."/>
        </authorList>
    </citation>
    <scope>NUCLEOTIDE SEQUENCE [LARGE SCALE GENOMIC DNA]</scope>
</reference>
<evidence type="ECO:0000256" key="3">
    <source>
        <dbReference type="ARBA" id="ARBA00022771"/>
    </source>
</evidence>
<reference evidence="7 9" key="2">
    <citation type="journal article" date="2000" name="Nature">
        <title>Sequence and analysis of chromosome 5 of the plant Arabidopsis thaliana.</title>
        <authorList>
            <consortium name="Kazusa DNA Research Institute"/>
            <consortium name="Cold Spring Harbor and Washington University in St Louis Sequencing Consortium"/>
            <consortium name="European Union Arabidopsis Genome Sequencing Consortium"/>
            <person name="Tabata S."/>
            <person name="Kaneko T."/>
            <person name="Nakamura Y."/>
            <person name="Kotani H."/>
            <person name="Kato T."/>
            <person name="Asamizu E."/>
            <person name="Miyajima N."/>
            <person name="Sasamoto S."/>
            <person name="Kimura T."/>
            <person name="Hosouchi T."/>
            <person name="Kawashima K."/>
            <person name="Kohara M."/>
            <person name="Matsumoto M."/>
            <person name="Matsuno A."/>
            <person name="Muraki A."/>
            <person name="Nakayama S."/>
            <person name="Nakazaki N."/>
            <person name="Naruo K."/>
            <person name="Okumura S."/>
            <person name="Shinpo S."/>
            <person name="Takeuchi C."/>
            <person name="Wada T."/>
            <person name="Watanabe A."/>
            <person name="Yamada M."/>
            <person name="Yasuda M."/>
            <person name="Sato S."/>
            <person name="de la Bastide M."/>
            <person name="Huang E."/>
            <person name="Spiegel L."/>
            <person name="Gnoj L."/>
            <person name="O'Shaughnessy A."/>
            <person name="Preston R."/>
            <person name="Habermann K."/>
            <person name="Murray J."/>
            <person name="Johnson D."/>
            <person name="Rohlfing T."/>
            <person name="Nelson J."/>
            <person name="Stoneking T."/>
            <person name="Pepin K."/>
            <person name="Spieth J."/>
            <person name="Sekhon M."/>
            <person name="Armstrong J."/>
            <person name="Becker M."/>
            <person name="Belter E."/>
            <person name="Cordum H."/>
            <person name="Cordes M."/>
            <person name="Courtney L."/>
            <person name="Courtney W."/>
            <person name="Dante M."/>
            <person name="Du H."/>
            <person name="Edwards J."/>
            <person name="Fryman J."/>
            <person name="Haakensen B."/>
            <person name="Lamar E."/>
            <person name="Latreille P."/>
            <person name="Leonard S."/>
            <person name="Meyer R."/>
            <person name="Mulvaney E."/>
            <person name="Ozersky P."/>
            <person name="Riley A."/>
            <person name="Strowmatt C."/>
            <person name="Wagner-McPherson C."/>
            <person name="Wollam A."/>
            <person name="Yoakum M."/>
            <person name="Bell M."/>
            <person name="Dedhia N."/>
            <person name="Parnell L."/>
            <person name="Shah R."/>
            <person name="Rodriguez M."/>
            <person name="See L.H."/>
            <person name="Vil D."/>
            <person name="Baker J."/>
            <person name="Kirchoff K."/>
            <person name="Toth K."/>
            <person name="King L."/>
            <person name="Bahret A."/>
            <person name="Miller B."/>
            <person name="Marra M."/>
            <person name="Martienssen R."/>
            <person name="McCombie W.R."/>
            <person name="Wilson R.K."/>
            <person name="Murphy G."/>
            <person name="Bancroft I."/>
            <person name="Volckaert G."/>
            <person name="Wambutt R."/>
            <person name="Dusterhoft A."/>
            <person name="Stiekema W."/>
            <person name="Pohl T."/>
            <person name="Entian K.D."/>
            <person name="Terryn N."/>
            <person name="Hartley N."/>
            <person name="Bent E."/>
            <person name="Johnson S."/>
            <person name="Langham S.A."/>
            <person name="McCullagh B."/>
            <person name="Robben J."/>
            <person name="Grymonprez B."/>
            <person name="Zimmermann W."/>
            <person name="Ramsperger U."/>
            <person name="Wedler H."/>
            <person name="Balke K."/>
            <person name="Wedler E."/>
            <person name="Peters S."/>
            <person name="van Staveren M."/>
            <person name="Dirkse W."/>
            <person name="Mooijman P."/>
            <person name="Lankhorst R.K."/>
            <person name="Weitzenegger T."/>
            <person name="Bothe G."/>
            <person name="Rose M."/>
            <person name="Hauf J."/>
            <person name="Berneiser S."/>
            <person name="Hempel S."/>
            <person name="Feldpausch M."/>
            <person name="Lamberth S."/>
            <person name="Villarroel R."/>
            <person name="Gielen J."/>
            <person name="Ardiles W."/>
            <person name="Bents O."/>
            <person name="Lemcke K."/>
            <person name="Kolesov G."/>
            <person name="Mayer K."/>
            <person name="Rudd S."/>
            <person name="Schoof H."/>
            <person name="Schueller C."/>
            <person name="Zaccaria P."/>
            <person name="Mewes H.W."/>
            <person name="Bevan M."/>
            <person name="Fransz P."/>
        </authorList>
    </citation>
    <scope>NUCLEOTIDE SEQUENCE [LARGE SCALE GENOMIC DNA]</scope>
    <source>
        <strain evidence="9">cv. Columbia</strain>
    </source>
</reference>
<keyword evidence="3" id="KW-0863">Zinc-finger</keyword>
<dbReference type="Proteomes" id="UP000006548">
    <property type="component" value="Chromosome 5"/>
</dbReference>
<dbReference type="InterPro" id="IPR002219">
    <property type="entry name" value="PKC_DAG/PE"/>
</dbReference>
<dbReference type="EMBL" id="CP002688">
    <property type="protein sequence ID" value="AED96681.1"/>
    <property type="molecule type" value="Genomic_DNA"/>
</dbReference>
<dbReference type="TAIR" id="AT5G55800"/>
<keyword evidence="4" id="KW-0862">Zinc</keyword>
<sequence>MDSGGHKLPLQPLFSCPSSRINFHKRNHIDGHETQEFYPFNCSPHFPSKRTSTDQEGESFLDWDNPYICKLPVVLLFWCNTEQPDPEDFRCGACGRPTLSATYYACLICEKMFHKECVESPFEIIHPSHPFHSLRLTSSPQSQNCICCHHYFNDIFYHCSTCKLIMHPICAMRSIPFAVDHPKSHSHPLTFYPAQASLVCHFCASIKKFDPTYICIQCVFAIHKDCRGFPHVIRISRHHHRISFTSSLLSGTFSCGVCREQVDNNYGAYACNKCDGYFVHSKCAIDPKVWDGKELEGVPEENDKIDDGEPFKRIADGIILHPFHSHHLQLEIFRAYDENTYCRGCALPIYEGQFYSCMECDFILHESCANAPCMKRHPLHPYPLTLLNTASPGEESVSQCTACRRLVVGFYYFHYLDKHHERIALDLRCASIIEPFEFHGHKHPLYLPWEDSNKVTHCQICKEDFDMDSLEVNCMECDYTICFHCASLPEKVRYKHDSHFLMICDGKEASDKPYWCEICEGKIEVVKEKANSGDKKKKRLPTNRDKKERKIYKCNDCCTTLHAECLLGQTFTSNLLKQ</sequence>
<keyword evidence="2" id="KW-0677">Repeat</keyword>
<keyword evidence="9" id="KW-1185">Reference proteome</keyword>
<dbReference type="OMA" id="ISSECHY"/>
<dbReference type="Araport" id="AT5G55800"/>
<evidence type="ECO:0000259" key="5">
    <source>
        <dbReference type="PROSITE" id="PS50081"/>
    </source>
</evidence>
<dbReference type="eggNOG" id="ENOG502SFKZ">
    <property type="taxonomic scope" value="Eukaryota"/>
</dbReference>
<dbReference type="PANTHER" id="PTHR32410">
    <property type="entry name" value="CYSTEINE/HISTIDINE-RICH C1 DOMAIN FAMILY PROTEIN"/>
    <property type="match status" value="1"/>
</dbReference>
<dbReference type="PANTHER" id="PTHR32410:SF153">
    <property type="entry name" value="CHP-RICH ZINC FINGER PROTEIN-LIKE-RELATED"/>
    <property type="match status" value="1"/>
</dbReference>
<dbReference type="InterPro" id="IPR053192">
    <property type="entry name" value="Vacuole_Formation_Reg"/>
</dbReference>
<reference evidence="9" key="5">
    <citation type="journal article" date="2017" name="Plant J.">
        <title>Araport11: a complete reannotation of the Arabidopsis thaliana reference genome.</title>
        <authorList>
            <person name="Cheng C.Y."/>
            <person name="Krishnakumar V."/>
            <person name="Chan A.P."/>
            <person name="Thibaud-Nissen F."/>
            <person name="Schobel S."/>
            <person name="Town C.D."/>
        </authorList>
    </citation>
    <scope>GENOME REANNOTATION</scope>
    <source>
        <strain evidence="9">cv. Columbia</strain>
    </source>
</reference>
<feature type="domain" description="Phorbol-ester/DAG-type" evidence="5">
    <location>
        <begin position="325"/>
        <end position="376"/>
    </location>
</feature>
<dbReference type="AlphaFoldDB" id="Q9FM59"/>
<evidence type="ECO:0000313" key="6">
    <source>
        <dbReference type="Araport" id="AT5G55800"/>
    </source>
</evidence>
<protein>
    <submittedName>
        <fullName evidence="7">Cysteine/Histidine-rich C1 domain family protein</fullName>
    </submittedName>
    <submittedName>
        <fullName evidence="8">Similarity to CHP-rich zinc finger protein-like</fullName>
    </submittedName>
</protein>
<name>Q9FM59_ARATH</name>
<reference evidence="7" key="4">
    <citation type="submission" date="2016-05" db="EMBL/GenBank/DDBJ databases">
        <authorList>
            <person name="Krishnakumar V."/>
            <person name="Cheng C.-Y."/>
            <person name="Chan A.P."/>
            <person name="Schobel S."/>
            <person name="Kim M."/>
            <person name="Ferlanti E.S."/>
            <person name="Belyaeva I."/>
            <person name="Rosen B.D."/>
            <person name="Micklem G."/>
            <person name="Miller J.R."/>
            <person name="Vaughn M."/>
            <person name="Town C.D."/>
        </authorList>
    </citation>
    <scope>NUCLEOTIDE SEQUENCE</scope>
</reference>
<gene>
    <name evidence="7" type="primary">MDF20.24</name>
    <name evidence="7" type="synonym">MDF20_24</name>
    <name evidence="6 7" type="ordered locus">At5g55800</name>
</gene>
<dbReference type="InterPro" id="IPR011011">
    <property type="entry name" value="Znf_FYVE_PHD"/>
</dbReference>
<dbReference type="HOGENOM" id="CLU_014776_2_0_1"/>
<reference evidence="7" key="3">
    <citation type="submission" date="2011-02" db="EMBL/GenBank/DDBJ databases">
        <authorList>
            <consortium name="TAIR"/>
            <person name="Swarbreck D."/>
            <person name="Lamesch P."/>
            <person name="Wilks C."/>
            <person name="Huala E."/>
        </authorList>
    </citation>
    <scope>NUCLEOTIDE SEQUENCE</scope>
</reference>
<dbReference type="InterPro" id="IPR004146">
    <property type="entry name" value="DC1"/>
</dbReference>
<dbReference type="GO" id="GO:0008270">
    <property type="term" value="F:zinc ion binding"/>
    <property type="evidence" value="ECO:0007669"/>
    <property type="project" value="UniProtKB-KW"/>
</dbReference>
<organism evidence="8">
    <name type="scientific">Arabidopsis thaliana</name>
    <name type="common">Mouse-ear cress</name>
    <dbReference type="NCBI Taxonomy" id="3702"/>
    <lineage>
        <taxon>Eukaryota</taxon>
        <taxon>Viridiplantae</taxon>
        <taxon>Streptophyta</taxon>
        <taxon>Embryophyta</taxon>
        <taxon>Tracheophyta</taxon>
        <taxon>Spermatophyta</taxon>
        <taxon>Magnoliopsida</taxon>
        <taxon>eudicotyledons</taxon>
        <taxon>Gunneridae</taxon>
        <taxon>Pentapetalae</taxon>
        <taxon>rosids</taxon>
        <taxon>malvids</taxon>
        <taxon>Brassicales</taxon>
        <taxon>Brassicaceae</taxon>
        <taxon>Camelineae</taxon>
        <taxon>Arabidopsis</taxon>
    </lineage>
</organism>
<dbReference type="PROSITE" id="PS50081">
    <property type="entry name" value="ZF_DAG_PE_2"/>
    <property type="match status" value="1"/>
</dbReference>
<dbReference type="SUPFAM" id="SSF57903">
    <property type="entry name" value="FYVE/PHD zinc finger"/>
    <property type="match status" value="1"/>
</dbReference>
<dbReference type="RefSeq" id="NP_200391.1">
    <property type="nucleotide sequence ID" value="NM_124962.1"/>
</dbReference>
<dbReference type="GeneID" id="835674"/>
<dbReference type="InterPro" id="IPR046349">
    <property type="entry name" value="C1-like_sf"/>
</dbReference>
<evidence type="ECO:0000313" key="8">
    <source>
        <dbReference type="EMBL" id="BAB09247.1"/>
    </source>
</evidence>
<accession>Q9FM59</accession>
<evidence type="ECO:0000256" key="1">
    <source>
        <dbReference type="ARBA" id="ARBA00022723"/>
    </source>
</evidence>